<dbReference type="Gene3D" id="3.40.390.10">
    <property type="entry name" value="Collagenase (Catalytic Domain)"/>
    <property type="match status" value="1"/>
</dbReference>
<dbReference type="InterPro" id="IPR024079">
    <property type="entry name" value="MetalloPept_cat_dom_sf"/>
</dbReference>
<evidence type="ECO:0000313" key="3">
    <source>
        <dbReference type="Proteomes" id="UP000245468"/>
    </source>
</evidence>
<dbReference type="OrthoDB" id="614750at2"/>
<dbReference type="SUPFAM" id="SSF55486">
    <property type="entry name" value="Metalloproteases ('zincins'), catalytic domain"/>
    <property type="match status" value="1"/>
</dbReference>
<evidence type="ECO:0000313" key="2">
    <source>
        <dbReference type="EMBL" id="AWL08450.1"/>
    </source>
</evidence>
<dbReference type="InterPro" id="IPR026444">
    <property type="entry name" value="Secre_tail"/>
</dbReference>
<keyword evidence="3" id="KW-1185">Reference proteome</keyword>
<protein>
    <recommendedName>
        <fullName evidence="1">Secretion system C-terminal sorting domain-containing protein</fullName>
    </recommendedName>
</protein>
<dbReference type="Gene3D" id="2.60.120.260">
    <property type="entry name" value="Galactose-binding domain-like"/>
    <property type="match status" value="1"/>
</dbReference>
<dbReference type="GO" id="GO:0008237">
    <property type="term" value="F:metallopeptidase activity"/>
    <property type="evidence" value="ECO:0007669"/>
    <property type="project" value="InterPro"/>
</dbReference>
<reference evidence="3" key="1">
    <citation type="submission" date="2018-05" db="EMBL/GenBank/DDBJ databases">
        <title>Pseudarcicella sp. HME7025 Genome sequencing and assembly.</title>
        <authorList>
            <person name="Kim H."/>
            <person name="Kang H."/>
            <person name="Joh K."/>
        </authorList>
    </citation>
    <scope>NUCLEOTIDE SEQUENCE [LARGE SCALE GENOMIC DNA]</scope>
    <source>
        <strain evidence="3">HME7025</strain>
    </source>
</reference>
<dbReference type="KEGG" id="psez:HME7025_00578"/>
<proteinExistence type="predicted"/>
<gene>
    <name evidence="2" type="ORF">HME7025_00578</name>
</gene>
<dbReference type="Pfam" id="PF18962">
    <property type="entry name" value="Por_Secre_tail"/>
    <property type="match status" value="1"/>
</dbReference>
<evidence type="ECO:0000259" key="1">
    <source>
        <dbReference type="Pfam" id="PF18962"/>
    </source>
</evidence>
<name>A0A2S2DTV7_9BACT</name>
<dbReference type="NCBIfam" id="TIGR04183">
    <property type="entry name" value="Por_Secre_tail"/>
    <property type="match status" value="1"/>
</dbReference>
<feature type="domain" description="Secretion system C-terminal sorting" evidence="1">
    <location>
        <begin position="798"/>
        <end position="871"/>
    </location>
</feature>
<dbReference type="RefSeq" id="WP_109322202.1">
    <property type="nucleotide sequence ID" value="NZ_CP029346.1"/>
</dbReference>
<sequence>MKKFLYIILGVLGSWQLGYSQHHKMDIIPGKMIDEYTPEYTKIKRELPEGYTQEMQDWVRKKNIESKSTQNRTSASAAKFTLSFETPPPADVRAVFEKAAESWAAILNSDVEVKVLCRWRSLATNVLGSAGATANVRNFPGAAKVNTYYPIALAEKMAHKNLNGTDFDIVANFNADYANWYKGLDGVPTINQIDLYSVVLHEFGHGLGFIGQVAVDNSTAYYIYPGIFDQFMVNGSGLSLTDTLNFKNDSPELKAQLTSGNLFLSTTKLLAANNKEKAKLYAPTTYTQGSSIYHVDASKYRPKDPNALMTPSIAKGEITRELGTIVPAAFNDFGWYSSSIVPTADLFTDTEDVTKDYVFTVNVYSDTIVKANSLKLMLSTDGTIQTATSRPLTLSGTSYSYTLPKDTKLRTIAYYWSAEEASGKKFTTPAQAPLIAGTTTSSYYKFTIGQDTVKPVAIYSNPLKYVFSNQTKINLPTLLANDNIGIDTVYLEYSIGSGAVIKSGFIRSTADAFSYNGAFNFATGQIKAGDIIKYRVVVKDKAKIANYVYFPATGNYEFVVLTSMDAVNTYKTDFENKPTADFYLKGFAINQPTNFTSLGLNSEHPYANGSEESYDNSGGSDKFTNNDAILLKPIIVRADTARITFDEVVLVETAETTGTSFLNADGTVNRSFYDYVIVQGSKDGGLTWNNLRDGWDSNDYSEWQKAWTGTNVDKNGNSTLKGTATLFQKREIDILGSGKFNPGDKVLLRFRLHSDIGAYGWGWAIDNLNIQGAQAVTPSKLVLAVENGTEATGLLIRPNPSQGLFRVQLPLEQMGQTVELHVVDLQGRVVYQDRVNVGGSMLDREIEAGNWPTGTYFCIVKTEKQQWVKRVFLLK</sequence>
<dbReference type="EMBL" id="CP029346">
    <property type="protein sequence ID" value="AWL08450.1"/>
    <property type="molecule type" value="Genomic_DNA"/>
</dbReference>
<organism evidence="2 3">
    <name type="scientific">Aquirufa nivalisilvae</name>
    <dbReference type="NCBI Taxonomy" id="2516557"/>
    <lineage>
        <taxon>Bacteria</taxon>
        <taxon>Pseudomonadati</taxon>
        <taxon>Bacteroidota</taxon>
        <taxon>Cytophagia</taxon>
        <taxon>Cytophagales</taxon>
        <taxon>Flectobacillaceae</taxon>
        <taxon>Aquirufa</taxon>
    </lineage>
</organism>
<dbReference type="Proteomes" id="UP000245468">
    <property type="component" value="Chromosome"/>
</dbReference>
<dbReference type="AlphaFoldDB" id="A0A2S2DTV7"/>
<accession>A0A2S2DTV7</accession>